<evidence type="ECO:0000256" key="1">
    <source>
        <dbReference type="SAM" id="Phobius"/>
    </source>
</evidence>
<reference evidence="2" key="1">
    <citation type="submission" date="2021-05" db="EMBL/GenBank/DDBJ databases">
        <authorList>
            <person name="Alioto T."/>
            <person name="Alioto T."/>
            <person name="Gomez Garrido J."/>
        </authorList>
    </citation>
    <scope>NUCLEOTIDE SEQUENCE</scope>
</reference>
<dbReference type="EMBL" id="HBUF01298884">
    <property type="protein sequence ID" value="CAG6690699.1"/>
    <property type="molecule type" value="Transcribed_RNA"/>
</dbReference>
<keyword evidence="1" id="KW-0472">Membrane</keyword>
<name>A0A8D8TSN1_9HEMI</name>
<dbReference type="EMBL" id="HBUF01298885">
    <property type="protein sequence ID" value="CAG6690701.1"/>
    <property type="molecule type" value="Transcribed_RNA"/>
</dbReference>
<dbReference type="AlphaFoldDB" id="A0A8D8TSN1"/>
<feature type="transmembrane region" description="Helical" evidence="1">
    <location>
        <begin position="6"/>
        <end position="25"/>
    </location>
</feature>
<organism evidence="2">
    <name type="scientific">Cacopsylla melanoneura</name>
    <dbReference type="NCBI Taxonomy" id="428564"/>
    <lineage>
        <taxon>Eukaryota</taxon>
        <taxon>Metazoa</taxon>
        <taxon>Ecdysozoa</taxon>
        <taxon>Arthropoda</taxon>
        <taxon>Hexapoda</taxon>
        <taxon>Insecta</taxon>
        <taxon>Pterygota</taxon>
        <taxon>Neoptera</taxon>
        <taxon>Paraneoptera</taxon>
        <taxon>Hemiptera</taxon>
        <taxon>Sternorrhyncha</taxon>
        <taxon>Psylloidea</taxon>
        <taxon>Psyllidae</taxon>
        <taxon>Psyllinae</taxon>
        <taxon>Cacopsylla</taxon>
    </lineage>
</organism>
<keyword evidence="1" id="KW-1133">Transmembrane helix</keyword>
<sequence length="100" mass="12344">MSLHWFNMVDILWLVFFSWVFKWLGDLLYFTYRMWWCCIVCIQVLFCKLQFQLSDFSWLSTFFSNFSYFGITFLIVCLFLCFNYQNRTKLCNAKGRKQEL</sequence>
<evidence type="ECO:0000313" key="2">
    <source>
        <dbReference type="EMBL" id="CAG6690701.1"/>
    </source>
</evidence>
<protein>
    <submittedName>
        <fullName evidence="2">Uncharacterized protein</fullName>
    </submittedName>
</protein>
<feature type="transmembrane region" description="Helical" evidence="1">
    <location>
        <begin position="66"/>
        <end position="84"/>
    </location>
</feature>
<keyword evidence="1" id="KW-0812">Transmembrane</keyword>
<feature type="transmembrane region" description="Helical" evidence="1">
    <location>
        <begin position="32"/>
        <end position="51"/>
    </location>
</feature>
<proteinExistence type="predicted"/>
<accession>A0A8D8TSN1</accession>